<dbReference type="Proteomes" id="UP000034448">
    <property type="component" value="Unassembled WGS sequence"/>
</dbReference>
<sequence length="179" mass="20725">MLLEAGDLRSFEIEIQNPDMITVREAAQALIIARQRVERAVLEKDEKEFDFLSRNIQGRLKKLVGEVEKNGWMDVVPKQIDLGYVDGADDDMDLPIRAKSIYLTRGPDLVTVREFNHNFFGLKWSNLDKFNPMSPEVEDWFRTDLVDLHLFAAIPDEGKRRDVLTPWFIPEHVRSSLAL</sequence>
<dbReference type="EMBL" id="LBSJ01000005">
    <property type="protein sequence ID" value="KKQ16140.1"/>
    <property type="molecule type" value="Genomic_DNA"/>
</dbReference>
<proteinExistence type="predicted"/>
<name>A0A0G0FQN2_9BACT</name>
<evidence type="ECO:0000313" key="2">
    <source>
        <dbReference type="Proteomes" id="UP000034448"/>
    </source>
</evidence>
<dbReference type="AlphaFoldDB" id="A0A0G0FQN2"/>
<gene>
    <name evidence="1" type="ORF">US28_C0005G0055</name>
</gene>
<organism evidence="1 2">
    <name type="scientific">Candidatus Daviesbacteria bacterium GW2011_GWA1_36_8</name>
    <dbReference type="NCBI Taxonomy" id="1618417"/>
    <lineage>
        <taxon>Bacteria</taxon>
        <taxon>Candidatus Daviesiibacteriota</taxon>
    </lineage>
</organism>
<comment type="caution">
    <text evidence="1">The sequence shown here is derived from an EMBL/GenBank/DDBJ whole genome shotgun (WGS) entry which is preliminary data.</text>
</comment>
<accession>A0A0G0FQN2</accession>
<evidence type="ECO:0000313" key="1">
    <source>
        <dbReference type="EMBL" id="KKQ16140.1"/>
    </source>
</evidence>
<reference evidence="1 2" key="1">
    <citation type="journal article" date="2015" name="Nature">
        <title>rRNA introns, odd ribosomes, and small enigmatic genomes across a large radiation of phyla.</title>
        <authorList>
            <person name="Brown C.T."/>
            <person name="Hug L.A."/>
            <person name="Thomas B.C."/>
            <person name="Sharon I."/>
            <person name="Castelle C.J."/>
            <person name="Singh A."/>
            <person name="Wilkins M.J."/>
            <person name="Williams K.H."/>
            <person name="Banfield J.F."/>
        </authorList>
    </citation>
    <scope>NUCLEOTIDE SEQUENCE [LARGE SCALE GENOMIC DNA]</scope>
</reference>
<protein>
    <submittedName>
        <fullName evidence="1">Uncharacterized protein</fullName>
    </submittedName>
</protein>